<dbReference type="AlphaFoldDB" id="X1BXH2"/>
<proteinExistence type="predicted"/>
<evidence type="ECO:0000259" key="3">
    <source>
        <dbReference type="Pfam" id="PF07992"/>
    </source>
</evidence>
<dbReference type="PANTHER" id="PTHR48105">
    <property type="entry name" value="THIOREDOXIN REDUCTASE 1-RELATED-RELATED"/>
    <property type="match status" value="1"/>
</dbReference>
<organism evidence="4">
    <name type="scientific">marine sediment metagenome</name>
    <dbReference type="NCBI Taxonomy" id="412755"/>
    <lineage>
        <taxon>unclassified sequences</taxon>
        <taxon>metagenomes</taxon>
        <taxon>ecological metagenomes</taxon>
    </lineage>
</organism>
<keyword evidence="1" id="KW-0285">Flavoprotein</keyword>
<dbReference type="PRINTS" id="PR00469">
    <property type="entry name" value="PNDRDTASEII"/>
</dbReference>
<feature type="domain" description="FAD/NAD(P)-binding" evidence="3">
    <location>
        <begin position="7"/>
        <end position="243"/>
    </location>
</feature>
<reference evidence="4" key="1">
    <citation type="journal article" date="2014" name="Front. Microbiol.">
        <title>High frequency of phylogenetically diverse reductive dehalogenase-homologous genes in deep subseafloor sedimentary metagenomes.</title>
        <authorList>
            <person name="Kawai M."/>
            <person name="Futagami T."/>
            <person name="Toyoda A."/>
            <person name="Takaki Y."/>
            <person name="Nishi S."/>
            <person name="Hori S."/>
            <person name="Arai W."/>
            <person name="Tsubouchi T."/>
            <person name="Morono Y."/>
            <person name="Uchiyama I."/>
            <person name="Ito T."/>
            <person name="Fujiyama A."/>
            <person name="Inagaki F."/>
            <person name="Takami H."/>
        </authorList>
    </citation>
    <scope>NUCLEOTIDE SEQUENCE</scope>
    <source>
        <strain evidence="4">Expedition CK06-06</strain>
    </source>
</reference>
<sequence length="243" mass="27502">MVNKKSQIVVIGAGPAGCAAAIQLKRYGLEVILIDRDKIGGLVRNANFVENYLGFPKGISGVEFCYTLEEHLKHLEVETVKDEIVTLDWDKSQDEFIAKSKKNQYNCQYLVIATGTKPRRLNLKGEVELWKNGLLFYEPAKMLEKLFFNKKIAIIGSGDAAFDYAINLANRDNHITIITRTKDYKSLPLLVKRATDNKFITIKPNQVIKEFSAKKEKEEIHPIVKTKSKDEIVSDFILVAVGR</sequence>
<dbReference type="PRINTS" id="PR00368">
    <property type="entry name" value="FADPNR"/>
</dbReference>
<comment type="caution">
    <text evidence="4">The sequence shown here is derived from an EMBL/GenBank/DDBJ whole genome shotgun (WGS) entry which is preliminary data.</text>
</comment>
<dbReference type="InterPro" id="IPR023753">
    <property type="entry name" value="FAD/NAD-binding_dom"/>
</dbReference>
<dbReference type="GO" id="GO:0016491">
    <property type="term" value="F:oxidoreductase activity"/>
    <property type="evidence" value="ECO:0007669"/>
    <property type="project" value="UniProtKB-KW"/>
</dbReference>
<dbReference type="InterPro" id="IPR036188">
    <property type="entry name" value="FAD/NAD-bd_sf"/>
</dbReference>
<gene>
    <name evidence="4" type="ORF">S01H4_32136</name>
</gene>
<evidence type="ECO:0000256" key="2">
    <source>
        <dbReference type="ARBA" id="ARBA00023002"/>
    </source>
</evidence>
<dbReference type="Gene3D" id="3.50.50.60">
    <property type="entry name" value="FAD/NAD(P)-binding domain"/>
    <property type="match status" value="2"/>
</dbReference>
<dbReference type="EMBL" id="BART01016759">
    <property type="protein sequence ID" value="GAG85842.1"/>
    <property type="molecule type" value="Genomic_DNA"/>
</dbReference>
<protein>
    <recommendedName>
        <fullName evidence="3">FAD/NAD(P)-binding domain-containing protein</fullName>
    </recommendedName>
</protein>
<name>X1BXH2_9ZZZZ</name>
<dbReference type="InterPro" id="IPR050097">
    <property type="entry name" value="Ferredoxin-NADP_redctase_2"/>
</dbReference>
<accession>X1BXH2</accession>
<feature type="non-terminal residue" evidence="4">
    <location>
        <position position="243"/>
    </location>
</feature>
<evidence type="ECO:0000256" key="1">
    <source>
        <dbReference type="ARBA" id="ARBA00022630"/>
    </source>
</evidence>
<dbReference type="SUPFAM" id="SSF51905">
    <property type="entry name" value="FAD/NAD(P)-binding domain"/>
    <property type="match status" value="1"/>
</dbReference>
<keyword evidence="2" id="KW-0560">Oxidoreductase</keyword>
<dbReference type="Pfam" id="PF07992">
    <property type="entry name" value="Pyr_redox_2"/>
    <property type="match status" value="1"/>
</dbReference>
<evidence type="ECO:0000313" key="4">
    <source>
        <dbReference type="EMBL" id="GAG85842.1"/>
    </source>
</evidence>